<accession>A0ABP3JX83</accession>
<evidence type="ECO:0000313" key="2">
    <source>
        <dbReference type="EMBL" id="GAA0463964.1"/>
    </source>
</evidence>
<feature type="transmembrane region" description="Helical" evidence="1">
    <location>
        <begin position="12"/>
        <end position="34"/>
    </location>
</feature>
<dbReference type="EMBL" id="BAAAEM010000002">
    <property type="protein sequence ID" value="GAA0463964.1"/>
    <property type="molecule type" value="Genomic_DNA"/>
</dbReference>
<evidence type="ECO:0000313" key="3">
    <source>
        <dbReference type="Proteomes" id="UP001500713"/>
    </source>
</evidence>
<proteinExistence type="predicted"/>
<dbReference type="Pfam" id="PF07963">
    <property type="entry name" value="N_methyl"/>
    <property type="match status" value="1"/>
</dbReference>
<dbReference type="NCBIfam" id="TIGR02532">
    <property type="entry name" value="IV_pilin_GFxxxE"/>
    <property type="match status" value="1"/>
</dbReference>
<dbReference type="RefSeq" id="WP_229954384.1">
    <property type="nucleotide sequence ID" value="NZ_BAAAEM010000002.1"/>
</dbReference>
<keyword evidence="1" id="KW-0812">Transmembrane</keyword>
<gene>
    <name evidence="2" type="ORF">GCM10009096_00530</name>
</gene>
<reference evidence="3" key="1">
    <citation type="journal article" date="2019" name="Int. J. Syst. Evol. Microbiol.">
        <title>The Global Catalogue of Microorganisms (GCM) 10K type strain sequencing project: providing services to taxonomists for standard genome sequencing and annotation.</title>
        <authorList>
            <consortium name="The Broad Institute Genomics Platform"/>
            <consortium name="The Broad Institute Genome Sequencing Center for Infectious Disease"/>
            <person name="Wu L."/>
            <person name="Ma J."/>
        </authorList>
    </citation>
    <scope>NUCLEOTIDE SEQUENCE [LARGE SCALE GENOMIC DNA]</scope>
    <source>
        <strain evidence="3">JCM 14162</strain>
    </source>
</reference>
<name>A0ABP3JX83_9SPHN</name>
<comment type="caution">
    <text evidence="2">The sequence shown here is derived from an EMBL/GenBank/DDBJ whole genome shotgun (WGS) entry which is preliminary data.</text>
</comment>
<keyword evidence="1" id="KW-0472">Membrane</keyword>
<dbReference type="InterPro" id="IPR012902">
    <property type="entry name" value="N_methyl_site"/>
</dbReference>
<protein>
    <recommendedName>
        <fullName evidence="4">Type II secretion system protein</fullName>
    </recommendedName>
</protein>
<sequence length="125" mass="13968">MKQRCSQEGFTLIEVLVALVVTSFLVTIILDGAVTAKSRQKNQLLQNRALTIAHSQIDSLRDIPGPPSNLKGEQDQLIWTLEETEIARDPREAFVLVEATITAGSEDKPKLVTLQKRYLKTLVVR</sequence>
<keyword evidence="3" id="KW-1185">Reference proteome</keyword>
<evidence type="ECO:0000256" key="1">
    <source>
        <dbReference type="SAM" id="Phobius"/>
    </source>
</evidence>
<evidence type="ECO:0008006" key="4">
    <source>
        <dbReference type="Google" id="ProtNLM"/>
    </source>
</evidence>
<dbReference type="PROSITE" id="PS00409">
    <property type="entry name" value="PROKAR_NTER_METHYL"/>
    <property type="match status" value="1"/>
</dbReference>
<dbReference type="Proteomes" id="UP001500713">
    <property type="component" value="Unassembled WGS sequence"/>
</dbReference>
<organism evidence="2 3">
    <name type="scientific">Parasphingorhabdus litoris</name>
    <dbReference type="NCBI Taxonomy" id="394733"/>
    <lineage>
        <taxon>Bacteria</taxon>
        <taxon>Pseudomonadati</taxon>
        <taxon>Pseudomonadota</taxon>
        <taxon>Alphaproteobacteria</taxon>
        <taxon>Sphingomonadales</taxon>
        <taxon>Sphingomonadaceae</taxon>
        <taxon>Parasphingorhabdus</taxon>
    </lineage>
</organism>
<keyword evidence="1" id="KW-1133">Transmembrane helix</keyword>